<keyword evidence="2" id="KW-1185">Reference proteome</keyword>
<proteinExistence type="predicted"/>
<evidence type="ECO:0000313" key="2">
    <source>
        <dbReference type="Proteomes" id="UP000825701"/>
    </source>
</evidence>
<gene>
    <name evidence="1" type="ORF">K6K41_14640</name>
</gene>
<dbReference type="KEGG" id="cmet:K6K41_14640"/>
<sequence length="105" mass="10710">MLAAPSAAFAVNTGGAEFTAVIAASGKIKGGSGVGSVIRVATGVYQMTFPRFVDTCAAFVSLNDAPGFVFASTLTENTALIQAKTFDAKGKPKSLAFSVLIKCQD</sequence>
<dbReference type="Proteomes" id="UP000825701">
    <property type="component" value="Chromosome"/>
</dbReference>
<name>A0A9E6UJP8_9HYPH</name>
<evidence type="ECO:0000313" key="1">
    <source>
        <dbReference type="EMBL" id="QZN98351.1"/>
    </source>
</evidence>
<reference evidence="1" key="1">
    <citation type="submission" date="2021-08" db="EMBL/GenBank/DDBJ databases">
        <authorList>
            <person name="Zhang H."/>
            <person name="Xu M."/>
            <person name="Yu Z."/>
            <person name="Yang L."/>
            <person name="Cai Y."/>
        </authorList>
    </citation>
    <scope>NUCLEOTIDE SEQUENCE</scope>
    <source>
        <strain evidence="1">CHL1</strain>
    </source>
</reference>
<protein>
    <submittedName>
        <fullName evidence="1">Uncharacterized protein</fullName>
    </submittedName>
</protein>
<dbReference type="AlphaFoldDB" id="A0A9E6UJP8"/>
<accession>A0A9E6UJP8</accession>
<organism evidence="1 2">
    <name type="scientific">Chenggangzhangella methanolivorans</name>
    <dbReference type="NCBI Taxonomy" id="1437009"/>
    <lineage>
        <taxon>Bacteria</taxon>
        <taxon>Pseudomonadati</taxon>
        <taxon>Pseudomonadota</taxon>
        <taxon>Alphaproteobacteria</taxon>
        <taxon>Hyphomicrobiales</taxon>
        <taxon>Methylopilaceae</taxon>
        <taxon>Chenggangzhangella</taxon>
    </lineage>
</organism>
<dbReference type="EMBL" id="CP081869">
    <property type="protein sequence ID" value="QZN98351.1"/>
    <property type="molecule type" value="Genomic_DNA"/>
</dbReference>
<dbReference type="RefSeq" id="WP_261401259.1">
    <property type="nucleotide sequence ID" value="NZ_CP081869.1"/>
</dbReference>